<evidence type="ECO:0000313" key="1">
    <source>
        <dbReference type="EMBL" id="GAN35837.1"/>
    </source>
</evidence>
<organism evidence="1 2">
    <name type="scientific">Lacticaseibacillus paracasei NRIC 0644</name>
    <dbReference type="NCBI Taxonomy" id="1435038"/>
    <lineage>
        <taxon>Bacteria</taxon>
        <taxon>Bacillati</taxon>
        <taxon>Bacillota</taxon>
        <taxon>Bacilli</taxon>
        <taxon>Lactobacillales</taxon>
        <taxon>Lactobacillaceae</taxon>
        <taxon>Lacticaseibacillus</taxon>
    </lineage>
</organism>
<name>A0A0C9Q7M3_LACPA</name>
<comment type="caution">
    <text evidence="1">The sequence shown here is derived from an EMBL/GenBank/DDBJ whole genome shotgun (WGS) entry which is preliminary data.</text>
</comment>
<dbReference type="AlphaFoldDB" id="A0A0C9Q7M3"/>
<accession>A0A0C9Q7M3</accession>
<dbReference type="EMBL" id="BAYM01000030">
    <property type="protein sequence ID" value="GAN35837.1"/>
    <property type="molecule type" value="Genomic_DNA"/>
</dbReference>
<reference evidence="2" key="1">
    <citation type="submission" date="2014-05" db="EMBL/GenBank/DDBJ databases">
        <title>Whole genome sequencing of Lactobacillus casei NRIC0644.</title>
        <authorList>
            <person name="Atarashi H."/>
            <person name="Yoshida Y."/>
            <person name="Fujimura S."/>
            <person name="Tanaka N."/>
            <person name="Shiwa Y."/>
            <person name="Yoshikawa H."/>
            <person name="Okada S."/>
            <person name="Nakagawa J."/>
        </authorList>
    </citation>
    <scope>NUCLEOTIDE SEQUENCE [LARGE SCALE GENOMIC DNA]</scope>
    <source>
        <strain evidence="2">NRIC0644</strain>
    </source>
</reference>
<dbReference type="Proteomes" id="UP000032552">
    <property type="component" value="Unassembled WGS sequence"/>
</dbReference>
<protein>
    <recommendedName>
        <fullName evidence="3">DNA-directed RNA polymerase beta subunit</fullName>
    </recommendedName>
</protein>
<gene>
    <name evidence="1" type="ORF">LC0644_0426</name>
</gene>
<proteinExistence type="predicted"/>
<evidence type="ECO:0000313" key="2">
    <source>
        <dbReference type="Proteomes" id="UP000032552"/>
    </source>
</evidence>
<sequence>MTYEEKIGTERFDAMVTDFFANRYFDRGMRKWQGYYLSDHTAALKKQSKSEALVYPPLPLQDQAVIRAILLQAYAEGQTVTAQLNLQTPSGQMLPPIRGKVGGLTDSDVVNIADQNMAIGSIRHIELIPFAASTHQKNTPD</sequence>
<dbReference type="RefSeq" id="WP_016383191.1">
    <property type="nucleotide sequence ID" value="NZ_BAYM01000030.1"/>
</dbReference>
<evidence type="ECO:0008006" key="3">
    <source>
        <dbReference type="Google" id="ProtNLM"/>
    </source>
</evidence>